<dbReference type="Gene3D" id="3.30.470.20">
    <property type="entry name" value="ATP-grasp fold, B domain"/>
    <property type="match status" value="1"/>
</dbReference>
<comment type="caution">
    <text evidence="1">The sequence shown here is derived from an EMBL/GenBank/DDBJ whole genome shotgun (WGS) entry which is preliminary data.</text>
</comment>
<proteinExistence type="predicted"/>
<dbReference type="SUPFAM" id="SSF56059">
    <property type="entry name" value="Glutathione synthetase ATP-binding domain-like"/>
    <property type="match status" value="1"/>
</dbReference>
<dbReference type="AlphaFoldDB" id="A0A495D0Z9"/>
<name>A0A495D0Z9_9PROT</name>
<evidence type="ECO:0000313" key="1">
    <source>
        <dbReference type="EMBL" id="RKQ95178.1"/>
    </source>
</evidence>
<evidence type="ECO:0000313" key="2">
    <source>
        <dbReference type="Proteomes" id="UP000273675"/>
    </source>
</evidence>
<organism evidence="1 2">
    <name type="scientific">Maricaulis maris</name>
    <dbReference type="NCBI Taxonomy" id="74318"/>
    <lineage>
        <taxon>Bacteria</taxon>
        <taxon>Pseudomonadati</taxon>
        <taxon>Pseudomonadota</taxon>
        <taxon>Alphaproteobacteria</taxon>
        <taxon>Maricaulales</taxon>
        <taxon>Maricaulaceae</taxon>
        <taxon>Maricaulis</taxon>
    </lineage>
</organism>
<dbReference type="RefSeq" id="WP_233350789.1">
    <property type="nucleotide sequence ID" value="NZ_RBIM01000007.1"/>
</dbReference>
<dbReference type="EMBL" id="RBIM01000007">
    <property type="protein sequence ID" value="RKQ95178.1"/>
    <property type="molecule type" value="Genomic_DNA"/>
</dbReference>
<accession>A0A495D0Z9</accession>
<reference evidence="1 2" key="1">
    <citation type="submission" date="2018-10" db="EMBL/GenBank/DDBJ databases">
        <title>Genomic Encyclopedia of Type Strains, Phase IV (KMG-IV): sequencing the most valuable type-strain genomes for metagenomic binning, comparative biology and taxonomic classification.</title>
        <authorList>
            <person name="Goeker M."/>
        </authorList>
    </citation>
    <scope>NUCLEOTIDE SEQUENCE [LARGE SCALE GENOMIC DNA]</scope>
    <source>
        <strain evidence="1 2">DSM 4734</strain>
    </source>
</reference>
<evidence type="ECO:0008006" key="3">
    <source>
        <dbReference type="Google" id="ProtNLM"/>
    </source>
</evidence>
<dbReference type="Proteomes" id="UP000273675">
    <property type="component" value="Unassembled WGS sequence"/>
</dbReference>
<sequence length="325" mass="36190">MAATEKGQSMHSALWWRDFEFQDGIVTVKKTGARLPLKLGLIGEVLSWFPFYFIVEGWRIKSALRTDGPKIWFAPDRPRPWYLIWSVLHAAGARIAAHPGEADAVFVFDDSTTCRPCNVPPDARVINRDCQSIEKSHVAAVFEQSFGYSLSVDPMTWAGPMVEKSELNGAHDGRVIEGPITAPKAGRVYQRVIDNTVPGGMVEDLRCPTMDGHIPLVIRKRRKIGNRFSNSNDEIECAETDDVFSAQEKAQLAAFTRAMGLDWGGLDVLRNRDDGRLYVVDVNKTDMGPPVAMQLDDKIKVTRRLAAAFLEFLGHPKPEPAKQAS</sequence>
<gene>
    <name evidence="1" type="ORF">C7435_2865</name>
</gene>
<protein>
    <recommendedName>
        <fullName evidence="3">ATP-grasp domain-containing protein</fullName>
    </recommendedName>
</protein>